<proteinExistence type="predicted"/>
<sequence>MTSENSNGSCLPVSVIEKLRVGFVLKVGEQFDSSSRLVCFSVNPLNSTRQQMASFAAQSALRSKWSDLIEGQTFEVPEVSSSMKSVVGWLKQGTNRDKFSGNYADSKIARRL</sequence>
<dbReference type="OrthoDB" id="7300017at2759"/>
<dbReference type="Proteomes" id="UP000466442">
    <property type="component" value="Unassembled WGS sequence"/>
</dbReference>
<evidence type="ECO:0000313" key="2">
    <source>
        <dbReference type="Proteomes" id="UP000466442"/>
    </source>
</evidence>
<protein>
    <submittedName>
        <fullName evidence="1">Uncharacterized protein</fullName>
    </submittedName>
</protein>
<name>A0A8S9WMN6_APOLU</name>
<gene>
    <name evidence="1" type="ORF">GE061_008528</name>
</gene>
<keyword evidence="2" id="KW-1185">Reference proteome</keyword>
<organism evidence="1 2">
    <name type="scientific">Apolygus lucorum</name>
    <name type="common">Small green plant bug</name>
    <name type="synonym">Lygocoris lucorum</name>
    <dbReference type="NCBI Taxonomy" id="248454"/>
    <lineage>
        <taxon>Eukaryota</taxon>
        <taxon>Metazoa</taxon>
        <taxon>Ecdysozoa</taxon>
        <taxon>Arthropoda</taxon>
        <taxon>Hexapoda</taxon>
        <taxon>Insecta</taxon>
        <taxon>Pterygota</taxon>
        <taxon>Neoptera</taxon>
        <taxon>Paraneoptera</taxon>
        <taxon>Hemiptera</taxon>
        <taxon>Heteroptera</taxon>
        <taxon>Panheteroptera</taxon>
        <taxon>Cimicomorpha</taxon>
        <taxon>Miridae</taxon>
        <taxon>Mirini</taxon>
        <taxon>Apolygus</taxon>
    </lineage>
</organism>
<evidence type="ECO:0000313" key="1">
    <source>
        <dbReference type="EMBL" id="KAF6197564.1"/>
    </source>
</evidence>
<reference evidence="1" key="1">
    <citation type="journal article" date="2021" name="Mol. Ecol. Resour.">
        <title>Apolygus lucorum genome provides insights into omnivorousness and mesophyll feeding.</title>
        <authorList>
            <person name="Liu Y."/>
            <person name="Liu H."/>
            <person name="Wang H."/>
            <person name="Huang T."/>
            <person name="Liu B."/>
            <person name="Yang B."/>
            <person name="Yin L."/>
            <person name="Li B."/>
            <person name="Zhang Y."/>
            <person name="Zhang S."/>
            <person name="Jiang F."/>
            <person name="Zhang X."/>
            <person name="Ren Y."/>
            <person name="Wang B."/>
            <person name="Wang S."/>
            <person name="Lu Y."/>
            <person name="Wu K."/>
            <person name="Fan W."/>
            <person name="Wang G."/>
        </authorList>
    </citation>
    <scope>NUCLEOTIDE SEQUENCE</scope>
    <source>
        <strain evidence="1">12Hb</strain>
    </source>
</reference>
<dbReference type="EMBL" id="WIXP02000017">
    <property type="protein sequence ID" value="KAF6197564.1"/>
    <property type="molecule type" value="Genomic_DNA"/>
</dbReference>
<comment type="caution">
    <text evidence="1">The sequence shown here is derived from an EMBL/GenBank/DDBJ whole genome shotgun (WGS) entry which is preliminary data.</text>
</comment>
<dbReference type="AlphaFoldDB" id="A0A8S9WMN6"/>
<accession>A0A8S9WMN6</accession>